<dbReference type="SUPFAM" id="SSF53697">
    <property type="entry name" value="SIS domain"/>
    <property type="match status" value="1"/>
</dbReference>
<dbReference type="InterPro" id="IPR050099">
    <property type="entry name" value="SIS_GmhA/DiaA_subfam"/>
</dbReference>
<dbReference type="InterPro" id="IPR035461">
    <property type="entry name" value="GmhA/DiaA"/>
</dbReference>
<dbReference type="InterPro" id="IPR046348">
    <property type="entry name" value="SIS_dom_sf"/>
</dbReference>
<dbReference type="InterPro" id="IPR001347">
    <property type="entry name" value="SIS_dom"/>
</dbReference>
<sequence>MIGGADPVTPYFEKYFSELTRLFDTVTPDDLIAAAEVIDTASSAGRKTIVVGNGGSAGIASHVAVDLVKAAGRRAVAFHDPALITCYANDYGYGNWVAEAMNSYADPGDVAVLISSSGHSDNIVNGAKAASEIGLSTITLSGFEETNPLRSMGEVNLWVDSCVYNEVEITHQVWL</sequence>
<name>A0A382AVT4_9ZZZZ</name>
<reference evidence="2" key="1">
    <citation type="submission" date="2018-05" db="EMBL/GenBank/DDBJ databases">
        <authorList>
            <person name="Lanie J.A."/>
            <person name="Ng W.-L."/>
            <person name="Kazmierczak K.M."/>
            <person name="Andrzejewski T.M."/>
            <person name="Davidsen T.M."/>
            <person name="Wayne K.J."/>
            <person name="Tettelin H."/>
            <person name="Glass J.I."/>
            <person name="Rusch D."/>
            <person name="Podicherti R."/>
            <person name="Tsui H.-C.T."/>
            <person name="Winkler M.E."/>
        </authorList>
    </citation>
    <scope>NUCLEOTIDE SEQUENCE</scope>
</reference>
<evidence type="ECO:0000313" key="2">
    <source>
        <dbReference type="EMBL" id="SVB05646.1"/>
    </source>
</evidence>
<dbReference type="PROSITE" id="PS51464">
    <property type="entry name" value="SIS"/>
    <property type="match status" value="1"/>
</dbReference>
<dbReference type="GO" id="GO:1901135">
    <property type="term" value="P:carbohydrate derivative metabolic process"/>
    <property type="evidence" value="ECO:0007669"/>
    <property type="project" value="InterPro"/>
</dbReference>
<organism evidence="2">
    <name type="scientific">marine metagenome</name>
    <dbReference type="NCBI Taxonomy" id="408172"/>
    <lineage>
        <taxon>unclassified sequences</taxon>
        <taxon>metagenomes</taxon>
        <taxon>ecological metagenomes</taxon>
    </lineage>
</organism>
<accession>A0A382AVT4</accession>
<dbReference type="Pfam" id="PF13580">
    <property type="entry name" value="SIS_2"/>
    <property type="match status" value="1"/>
</dbReference>
<proteinExistence type="predicted"/>
<evidence type="ECO:0000259" key="1">
    <source>
        <dbReference type="PROSITE" id="PS51464"/>
    </source>
</evidence>
<dbReference type="GO" id="GO:0097367">
    <property type="term" value="F:carbohydrate derivative binding"/>
    <property type="evidence" value="ECO:0007669"/>
    <property type="project" value="InterPro"/>
</dbReference>
<feature type="non-terminal residue" evidence="2">
    <location>
        <position position="175"/>
    </location>
</feature>
<dbReference type="CDD" id="cd05006">
    <property type="entry name" value="SIS_GmhA"/>
    <property type="match status" value="1"/>
</dbReference>
<dbReference type="PANTHER" id="PTHR30390:SF7">
    <property type="entry name" value="PHOSPHOHEPTOSE ISOMERASE"/>
    <property type="match status" value="1"/>
</dbReference>
<feature type="domain" description="SIS" evidence="1">
    <location>
        <begin position="34"/>
        <end position="175"/>
    </location>
</feature>
<gene>
    <name evidence="2" type="ORF">METZ01_LOCUS158500</name>
</gene>
<dbReference type="EMBL" id="UINC01027059">
    <property type="protein sequence ID" value="SVB05646.1"/>
    <property type="molecule type" value="Genomic_DNA"/>
</dbReference>
<dbReference type="Gene3D" id="3.40.50.10490">
    <property type="entry name" value="Glucose-6-phosphate isomerase like protein, domain 1"/>
    <property type="match status" value="1"/>
</dbReference>
<dbReference type="AlphaFoldDB" id="A0A382AVT4"/>
<dbReference type="PANTHER" id="PTHR30390">
    <property type="entry name" value="SEDOHEPTULOSE 7-PHOSPHATE ISOMERASE / DNAA INITIATOR-ASSOCIATING FACTOR FOR REPLICATION INITIATION"/>
    <property type="match status" value="1"/>
</dbReference>
<protein>
    <recommendedName>
        <fullName evidence="1">SIS domain-containing protein</fullName>
    </recommendedName>
</protein>